<dbReference type="PANTHER" id="PTHR12333:SF0">
    <property type="entry name" value="COMM DOMAIN-CONTAINING PROTEIN 10"/>
    <property type="match status" value="1"/>
</dbReference>
<dbReference type="Proteomes" id="UP001652740">
    <property type="component" value="Unplaced"/>
</dbReference>
<dbReference type="FunCoup" id="A0A6J1WA90">
    <property type="interactions" value="453"/>
</dbReference>
<sequence>MDVQWLKSPPSLNKGINIINKFEEIKFEQFLRRIVAKFKLQDTEIFTEDERQKLEKIFNVNEENLFLAIKSILYIYKKMLKYIFMPINLKTNLTSIGLSNEKADIIVKVWSSDTRTTLTNLGSESIDCNEDAINFSWKLNVELSSGYRKKCKVPKSYISLSGIKTDTEIEFTHSELYSMFLQLESIQNELDNLI</sequence>
<dbReference type="GeneID" id="113510710"/>
<gene>
    <name evidence="3" type="primary">LOC113510710</name>
</gene>
<name>A0A6J1WA90_GALME</name>
<dbReference type="Pfam" id="PF21672">
    <property type="entry name" value="COMM_HN"/>
    <property type="match status" value="1"/>
</dbReference>
<evidence type="ECO:0000259" key="1">
    <source>
        <dbReference type="Pfam" id="PF07258"/>
    </source>
</evidence>
<accession>A0A6J1WA90</accession>
<proteinExistence type="predicted"/>
<protein>
    <submittedName>
        <fullName evidence="3">Uncharacterized protein LOC113510710</fullName>
    </submittedName>
</protein>
<dbReference type="InterPro" id="IPR017920">
    <property type="entry name" value="COMM"/>
</dbReference>
<organism evidence="2 3">
    <name type="scientific">Galleria mellonella</name>
    <name type="common">Greater wax moth</name>
    <dbReference type="NCBI Taxonomy" id="7137"/>
    <lineage>
        <taxon>Eukaryota</taxon>
        <taxon>Metazoa</taxon>
        <taxon>Ecdysozoa</taxon>
        <taxon>Arthropoda</taxon>
        <taxon>Hexapoda</taxon>
        <taxon>Insecta</taxon>
        <taxon>Pterygota</taxon>
        <taxon>Neoptera</taxon>
        <taxon>Endopterygota</taxon>
        <taxon>Lepidoptera</taxon>
        <taxon>Glossata</taxon>
        <taxon>Ditrysia</taxon>
        <taxon>Pyraloidea</taxon>
        <taxon>Pyralidae</taxon>
        <taxon>Galleriinae</taxon>
        <taxon>Galleria</taxon>
    </lineage>
</organism>
<keyword evidence="2" id="KW-1185">Reference proteome</keyword>
<dbReference type="Pfam" id="PF07258">
    <property type="entry name" value="COMM_domain"/>
    <property type="match status" value="1"/>
</dbReference>
<evidence type="ECO:0000313" key="3">
    <source>
        <dbReference type="RefSeq" id="XP_026750018.1"/>
    </source>
</evidence>
<reference evidence="3" key="1">
    <citation type="submission" date="2025-08" db="UniProtKB">
        <authorList>
            <consortium name="RefSeq"/>
        </authorList>
    </citation>
    <scope>IDENTIFICATION</scope>
    <source>
        <tissue evidence="3">Whole larvae</tissue>
    </source>
</reference>
<dbReference type="AlphaFoldDB" id="A0A6J1WA90"/>
<dbReference type="PANTHER" id="PTHR12333">
    <property type="entry name" value="COMM DOMAIN CONTAINING PROTEIN 10"/>
    <property type="match status" value="1"/>
</dbReference>
<dbReference type="RefSeq" id="XP_026750018.1">
    <property type="nucleotide sequence ID" value="XM_026894217.3"/>
</dbReference>
<evidence type="ECO:0000313" key="2">
    <source>
        <dbReference type="Proteomes" id="UP001652740"/>
    </source>
</evidence>
<dbReference type="KEGG" id="gmw:113510710"/>
<dbReference type="OrthoDB" id="77522at2759"/>
<dbReference type="InParanoid" id="A0A6J1WA90"/>
<feature type="domain" description="COMM" evidence="1">
    <location>
        <begin position="134"/>
        <end position="186"/>
    </location>
</feature>
<dbReference type="InterPro" id="IPR037361">
    <property type="entry name" value="COMMD10"/>
</dbReference>